<evidence type="ECO:0000313" key="2">
    <source>
        <dbReference type="Proteomes" id="UP000033636"/>
    </source>
</evidence>
<comment type="caution">
    <text evidence="1">The sequence shown here is derived from an EMBL/GenBank/DDBJ whole genome shotgun (WGS) entry which is preliminary data.</text>
</comment>
<organism evidence="1 2">
    <name type="scientific">Thermoproteus sp. AZ2</name>
    <dbReference type="NCBI Taxonomy" id="1609232"/>
    <lineage>
        <taxon>Archaea</taxon>
        <taxon>Thermoproteota</taxon>
        <taxon>Thermoprotei</taxon>
        <taxon>Thermoproteales</taxon>
        <taxon>Thermoproteaceae</taxon>
        <taxon>Thermoproteus</taxon>
    </lineage>
</organism>
<reference evidence="1" key="1">
    <citation type="submission" date="2024-07" db="EMBL/GenBank/DDBJ databases">
        <title>Metagenome and Metagenome-Assembled Genomes of Archaea from a hot spring from the geothermal field of Los Azufres, Mexico.</title>
        <authorList>
            <person name="Marin-Paredes R."/>
            <person name="Martinez-Romero E."/>
            <person name="Servin-Garciduenas L.E."/>
        </authorList>
    </citation>
    <scope>NUCLEOTIDE SEQUENCE</scope>
</reference>
<dbReference type="EMBL" id="JZWT02000012">
    <property type="protein sequence ID" value="MFB6490641.1"/>
    <property type="molecule type" value="Genomic_DNA"/>
</dbReference>
<accession>A0ACC6V107</accession>
<gene>
    <name evidence="1" type="ORF">TU35_005245</name>
</gene>
<dbReference type="Proteomes" id="UP000033636">
    <property type="component" value="Unassembled WGS sequence"/>
</dbReference>
<name>A0ACC6V107_9CREN</name>
<proteinExistence type="predicted"/>
<sequence>MNTLQELDRGSLGLPLKARPLGDWVMEVTPPITGAGWLMDPQLGKIAGSRCLNGVCIVAERLLSEEVFYLDPRSYDVDVAARCAGLELVELPP</sequence>
<evidence type="ECO:0000313" key="1">
    <source>
        <dbReference type="EMBL" id="MFB6490641.1"/>
    </source>
</evidence>
<protein>
    <submittedName>
        <fullName evidence="1">Uncharacterized protein</fullName>
    </submittedName>
</protein>